<evidence type="ECO:0000259" key="9">
    <source>
        <dbReference type="Pfam" id="PF00361"/>
    </source>
</evidence>
<evidence type="ECO:0000313" key="10">
    <source>
        <dbReference type="EMBL" id="PIW97302.1"/>
    </source>
</evidence>
<feature type="transmembrane region" description="Helical" evidence="8">
    <location>
        <begin position="516"/>
        <end position="534"/>
    </location>
</feature>
<name>A0A2M7IPM6_9BACT</name>
<feature type="transmembrane region" description="Helical" evidence="8">
    <location>
        <begin position="24"/>
        <end position="45"/>
    </location>
</feature>
<feature type="transmembrane region" description="Helical" evidence="8">
    <location>
        <begin position="167"/>
        <end position="187"/>
    </location>
</feature>
<feature type="transmembrane region" description="Helical" evidence="8">
    <location>
        <begin position="70"/>
        <end position="91"/>
    </location>
</feature>
<feature type="transmembrane region" description="Helical" evidence="8">
    <location>
        <begin position="243"/>
        <end position="264"/>
    </location>
</feature>
<feature type="transmembrane region" description="Helical" evidence="8">
    <location>
        <begin position="396"/>
        <end position="416"/>
    </location>
</feature>
<keyword evidence="6 8" id="KW-0472">Membrane</keyword>
<dbReference type="Proteomes" id="UP000230837">
    <property type="component" value="Unassembled WGS sequence"/>
</dbReference>
<accession>A0A2M7IPM6</accession>
<evidence type="ECO:0000256" key="4">
    <source>
        <dbReference type="ARBA" id="ARBA00022989"/>
    </source>
</evidence>
<sequence>IMSVASYFMVVYDRHDKSNIKAGLLYLIMTYVGTAFIILAFLLLYKYTNSFEFAEIKNQLALVPNYIKDLVFAFALIGFGTKAGIIPLHIWLPDAHPAAPTQVSAIMSGVMIKSGIYMMIRLFMDILQPIPLWWGVTILVIGIISSLLGVLYALTEHDIKRLLAYHSIENIGIILLGLGSALIFYTLNLPELALLGLIASLFHTANHAIFKSLLFLSAGSVINAMHTRNMEEYGGLIKYMPQTALFFLIGSMAISALPPFNGFFSEWLIFQTLFQGIMELNSAWHLIFIVAVGSLALTGGLALACFVKAFGAIFLARPRSAEVLHAKESPLSMRLAMGGLALMAIIFGLFSGTVIIILEKIGTSLSAFSNVTSLLTVSASQKITIMPDFGTVSAPVIFITLGALVLIILFLVKSVIYKKQTVKIGRTWDCGNDLNPRMEITATGFARSIVVIFKSILKPSLQQKIEYHDADSRFLQKSHTITMQMGDVYYTFFYNPLYKIVNALSLRVRTIQNGNINAYISYIFGALIVALFSVL</sequence>
<dbReference type="InterPro" id="IPR052175">
    <property type="entry name" value="ComplexI-like_HydComp"/>
</dbReference>
<evidence type="ECO:0000256" key="1">
    <source>
        <dbReference type="ARBA" id="ARBA00004651"/>
    </source>
</evidence>
<feature type="domain" description="NADH:quinone oxidoreductase/Mrp antiporter transmembrane" evidence="9">
    <location>
        <begin position="2"/>
        <end position="277"/>
    </location>
</feature>
<dbReference type="PRINTS" id="PR01437">
    <property type="entry name" value="NUOXDRDTASE4"/>
</dbReference>
<feature type="transmembrane region" description="Helical" evidence="8">
    <location>
        <begin position="103"/>
        <end position="120"/>
    </location>
</feature>
<evidence type="ECO:0000256" key="5">
    <source>
        <dbReference type="ARBA" id="ARBA00023002"/>
    </source>
</evidence>
<dbReference type="PANTHER" id="PTHR42682">
    <property type="entry name" value="HYDROGENASE-4 COMPONENT F"/>
    <property type="match status" value="1"/>
</dbReference>
<dbReference type="InterPro" id="IPR003918">
    <property type="entry name" value="NADH_UbQ_OxRdtase"/>
</dbReference>
<evidence type="ECO:0000256" key="7">
    <source>
        <dbReference type="RuleBase" id="RU000320"/>
    </source>
</evidence>
<dbReference type="GO" id="GO:0016491">
    <property type="term" value="F:oxidoreductase activity"/>
    <property type="evidence" value="ECO:0007669"/>
    <property type="project" value="UniProtKB-KW"/>
</dbReference>
<evidence type="ECO:0000313" key="11">
    <source>
        <dbReference type="Proteomes" id="UP000230837"/>
    </source>
</evidence>
<evidence type="ECO:0000256" key="2">
    <source>
        <dbReference type="ARBA" id="ARBA00022475"/>
    </source>
</evidence>
<feature type="transmembrane region" description="Helical" evidence="8">
    <location>
        <begin position="132"/>
        <end position="155"/>
    </location>
</feature>
<feature type="transmembrane region" description="Helical" evidence="8">
    <location>
        <begin position="193"/>
        <end position="222"/>
    </location>
</feature>
<dbReference type="Pfam" id="PF00361">
    <property type="entry name" value="Proton_antipo_M"/>
    <property type="match status" value="1"/>
</dbReference>
<dbReference type="PANTHER" id="PTHR42682:SF3">
    <property type="entry name" value="FORMATE HYDROGENLYASE SUBUNIT 3-RELATED"/>
    <property type="match status" value="1"/>
</dbReference>
<protein>
    <submittedName>
        <fullName evidence="10">Hydrogenase 4 subunit B</fullName>
    </submittedName>
</protein>
<keyword evidence="2" id="KW-1003">Cell membrane</keyword>
<evidence type="ECO:0000256" key="3">
    <source>
        <dbReference type="ARBA" id="ARBA00022692"/>
    </source>
</evidence>
<comment type="subcellular location">
    <subcellularLocation>
        <location evidence="1">Cell membrane</location>
        <topology evidence="1">Multi-pass membrane protein</topology>
    </subcellularLocation>
    <subcellularLocation>
        <location evidence="7">Membrane</location>
        <topology evidence="7">Multi-pass membrane protein</topology>
    </subcellularLocation>
</comment>
<keyword evidence="4 8" id="KW-1133">Transmembrane helix</keyword>
<feature type="transmembrane region" description="Helical" evidence="8">
    <location>
        <begin position="284"/>
        <end position="315"/>
    </location>
</feature>
<keyword evidence="3 7" id="KW-0812">Transmembrane</keyword>
<dbReference type="InterPro" id="IPR001750">
    <property type="entry name" value="ND/Mrp_TM"/>
</dbReference>
<organism evidence="10 11">
    <name type="scientific">Candidatus Kaiserbacteria bacterium CG_4_8_14_3_um_filter_38_9</name>
    <dbReference type="NCBI Taxonomy" id="1974599"/>
    <lineage>
        <taxon>Bacteria</taxon>
        <taxon>Candidatus Kaiseribacteriota</taxon>
    </lineage>
</organism>
<dbReference type="GO" id="GO:0005886">
    <property type="term" value="C:plasma membrane"/>
    <property type="evidence" value="ECO:0007669"/>
    <property type="project" value="UniProtKB-SubCell"/>
</dbReference>
<proteinExistence type="predicted"/>
<evidence type="ECO:0000256" key="8">
    <source>
        <dbReference type="SAM" id="Phobius"/>
    </source>
</evidence>
<reference evidence="11" key="1">
    <citation type="submission" date="2017-09" db="EMBL/GenBank/DDBJ databases">
        <title>Depth-based differentiation of microbial function through sediment-hosted aquifers and enrichment of novel symbionts in the deep terrestrial subsurface.</title>
        <authorList>
            <person name="Probst A.J."/>
            <person name="Ladd B."/>
            <person name="Jarett J.K."/>
            <person name="Geller-Mcgrath D.E."/>
            <person name="Sieber C.M.K."/>
            <person name="Emerson J.B."/>
            <person name="Anantharaman K."/>
            <person name="Thomas B.C."/>
            <person name="Malmstrom R."/>
            <person name="Stieglmeier M."/>
            <person name="Klingl A."/>
            <person name="Woyke T."/>
            <person name="Ryan C.M."/>
            <person name="Banfield J.F."/>
        </authorList>
    </citation>
    <scope>NUCLEOTIDE SEQUENCE [LARGE SCALE GENOMIC DNA]</scope>
</reference>
<gene>
    <name evidence="10" type="ORF">COZ82_00295</name>
</gene>
<comment type="caution">
    <text evidence="10">The sequence shown here is derived from an EMBL/GenBank/DDBJ whole genome shotgun (WGS) entry which is preliminary data.</text>
</comment>
<dbReference type="AlphaFoldDB" id="A0A2M7IPM6"/>
<evidence type="ECO:0000256" key="6">
    <source>
        <dbReference type="ARBA" id="ARBA00023136"/>
    </source>
</evidence>
<dbReference type="GO" id="GO:0042773">
    <property type="term" value="P:ATP synthesis coupled electron transport"/>
    <property type="evidence" value="ECO:0007669"/>
    <property type="project" value="InterPro"/>
</dbReference>
<feature type="transmembrane region" description="Helical" evidence="8">
    <location>
        <begin position="335"/>
        <end position="358"/>
    </location>
</feature>
<feature type="non-terminal residue" evidence="10">
    <location>
        <position position="1"/>
    </location>
</feature>
<dbReference type="EMBL" id="PFHR01000019">
    <property type="protein sequence ID" value="PIW97302.1"/>
    <property type="molecule type" value="Genomic_DNA"/>
</dbReference>
<dbReference type="GO" id="GO:0008137">
    <property type="term" value="F:NADH dehydrogenase (ubiquinone) activity"/>
    <property type="evidence" value="ECO:0007669"/>
    <property type="project" value="InterPro"/>
</dbReference>
<keyword evidence="5" id="KW-0560">Oxidoreductase</keyword>